<protein>
    <submittedName>
        <fullName evidence="1">Uncharacterized protein</fullName>
    </submittedName>
</protein>
<reference evidence="1" key="1">
    <citation type="submission" date="2018-05" db="EMBL/GenBank/DDBJ databases">
        <title>Draft genome of Mucuna pruriens seed.</title>
        <authorList>
            <person name="Nnadi N.E."/>
            <person name="Vos R."/>
            <person name="Hasami M.H."/>
            <person name="Devisetty U.K."/>
            <person name="Aguiy J.C."/>
        </authorList>
    </citation>
    <scope>NUCLEOTIDE SEQUENCE [LARGE SCALE GENOMIC DNA]</scope>
    <source>
        <strain evidence="1">JCA_2017</strain>
    </source>
</reference>
<sequence length="71" mass="7978">MTRERVSQKLNCLKSLPQWPPLDDKIPTPIYKQFAGRLLHMHPKSNTSSAPTATAMKVMFSSLLLLPSEKA</sequence>
<keyword evidence="2" id="KW-1185">Reference proteome</keyword>
<dbReference type="Proteomes" id="UP000257109">
    <property type="component" value="Unassembled WGS sequence"/>
</dbReference>
<dbReference type="AlphaFoldDB" id="A0A371GZ52"/>
<organism evidence="1 2">
    <name type="scientific">Mucuna pruriens</name>
    <name type="common">Velvet bean</name>
    <name type="synonym">Dolichos pruriens</name>
    <dbReference type="NCBI Taxonomy" id="157652"/>
    <lineage>
        <taxon>Eukaryota</taxon>
        <taxon>Viridiplantae</taxon>
        <taxon>Streptophyta</taxon>
        <taxon>Embryophyta</taxon>
        <taxon>Tracheophyta</taxon>
        <taxon>Spermatophyta</taxon>
        <taxon>Magnoliopsida</taxon>
        <taxon>eudicotyledons</taxon>
        <taxon>Gunneridae</taxon>
        <taxon>Pentapetalae</taxon>
        <taxon>rosids</taxon>
        <taxon>fabids</taxon>
        <taxon>Fabales</taxon>
        <taxon>Fabaceae</taxon>
        <taxon>Papilionoideae</taxon>
        <taxon>50 kb inversion clade</taxon>
        <taxon>NPAAA clade</taxon>
        <taxon>indigoferoid/millettioid clade</taxon>
        <taxon>Phaseoleae</taxon>
        <taxon>Mucuna</taxon>
    </lineage>
</organism>
<accession>A0A371GZ52</accession>
<dbReference type="EMBL" id="QJKJ01004034">
    <property type="protein sequence ID" value="RDX95842.1"/>
    <property type="molecule type" value="Genomic_DNA"/>
</dbReference>
<feature type="non-terminal residue" evidence="1">
    <location>
        <position position="1"/>
    </location>
</feature>
<name>A0A371GZ52_MUCPR</name>
<proteinExistence type="predicted"/>
<comment type="caution">
    <text evidence="1">The sequence shown here is derived from an EMBL/GenBank/DDBJ whole genome shotgun (WGS) entry which is preliminary data.</text>
</comment>
<evidence type="ECO:0000313" key="2">
    <source>
        <dbReference type="Proteomes" id="UP000257109"/>
    </source>
</evidence>
<gene>
    <name evidence="1" type="ORF">CR513_21571</name>
</gene>
<evidence type="ECO:0000313" key="1">
    <source>
        <dbReference type="EMBL" id="RDX95842.1"/>
    </source>
</evidence>